<organism evidence="2 3">
    <name type="scientific">Rickenella mellea</name>
    <dbReference type="NCBI Taxonomy" id="50990"/>
    <lineage>
        <taxon>Eukaryota</taxon>
        <taxon>Fungi</taxon>
        <taxon>Dikarya</taxon>
        <taxon>Basidiomycota</taxon>
        <taxon>Agaricomycotina</taxon>
        <taxon>Agaricomycetes</taxon>
        <taxon>Hymenochaetales</taxon>
        <taxon>Rickenellaceae</taxon>
        <taxon>Rickenella</taxon>
    </lineage>
</organism>
<proteinExistence type="predicted"/>
<dbReference type="Pfam" id="PF12937">
    <property type="entry name" value="F-box-like"/>
    <property type="match status" value="1"/>
</dbReference>
<dbReference type="STRING" id="50990.A0A4Y7PVV3"/>
<accession>A0A4Y7PVV3</accession>
<keyword evidence="3" id="KW-1185">Reference proteome</keyword>
<evidence type="ECO:0000313" key="3">
    <source>
        <dbReference type="Proteomes" id="UP000294933"/>
    </source>
</evidence>
<dbReference type="AlphaFoldDB" id="A0A4Y7PVV3"/>
<dbReference type="OrthoDB" id="3365698at2759"/>
<feature type="domain" description="F-box" evidence="1">
    <location>
        <begin position="113"/>
        <end position="162"/>
    </location>
</feature>
<gene>
    <name evidence="2" type="ORF">BD410DRAFT_876856</name>
</gene>
<dbReference type="VEuPathDB" id="FungiDB:BD410DRAFT_876856"/>
<sequence length="423" mass="48156">MMTHVSARSATKPMELSQICRSIGTDGIDHLMTLLTYVKSRGWDDAFSEDVRYGQDSSGNPNSYSEPLLSLRQSLEDSKLCLEALKEVKCRLGKKIRHLQRRAIPLVLEDGIKRLPNELLAHIFEAGFQMTEDSEFSVRVSHVSRRFRDISLRTPRLWTRLSTDFGLAQIHAFLCRSTYFDIHVEIAGSPRSVVESFVRMLAPHSGRWSRLTHRGDETESSWIFQDLDLFDFPRLRYICHYFWMDISALNLPMLSHIAVENVCDPLDLPIPSQLTCVDLLLRDFDLHDIAELAQMLYQVTGLQDLSLDVVNCQLMEGWIVKDVDVVEIPDTHTCPIEFLSITIRGSTTRDFATALYDALGYLTSSRVDIFLPADHTVQSAHEFIFSLTPGLFPTSLGTVILHNPLGSTYQHSRTLKIPLIFKI</sequence>
<name>A0A4Y7PVV3_9AGAM</name>
<dbReference type="InterPro" id="IPR001810">
    <property type="entry name" value="F-box_dom"/>
</dbReference>
<dbReference type="Proteomes" id="UP000294933">
    <property type="component" value="Unassembled WGS sequence"/>
</dbReference>
<dbReference type="EMBL" id="ML170198">
    <property type="protein sequence ID" value="TDL19265.1"/>
    <property type="molecule type" value="Genomic_DNA"/>
</dbReference>
<reference evidence="2 3" key="1">
    <citation type="submission" date="2018-06" db="EMBL/GenBank/DDBJ databases">
        <title>A transcriptomic atlas of mushroom development highlights an independent origin of complex multicellularity.</title>
        <authorList>
            <consortium name="DOE Joint Genome Institute"/>
            <person name="Krizsan K."/>
            <person name="Almasi E."/>
            <person name="Merenyi Z."/>
            <person name="Sahu N."/>
            <person name="Viragh M."/>
            <person name="Koszo T."/>
            <person name="Mondo S."/>
            <person name="Kiss B."/>
            <person name="Balint B."/>
            <person name="Kues U."/>
            <person name="Barry K."/>
            <person name="Hegedus J.C."/>
            <person name="Henrissat B."/>
            <person name="Johnson J."/>
            <person name="Lipzen A."/>
            <person name="Ohm R."/>
            <person name="Nagy I."/>
            <person name="Pangilinan J."/>
            <person name="Yan J."/>
            <person name="Xiong Y."/>
            <person name="Grigoriev I.V."/>
            <person name="Hibbett D.S."/>
            <person name="Nagy L.G."/>
        </authorList>
    </citation>
    <scope>NUCLEOTIDE SEQUENCE [LARGE SCALE GENOMIC DNA]</scope>
    <source>
        <strain evidence="2 3">SZMC22713</strain>
    </source>
</reference>
<evidence type="ECO:0000313" key="2">
    <source>
        <dbReference type="EMBL" id="TDL19265.1"/>
    </source>
</evidence>
<evidence type="ECO:0000259" key="1">
    <source>
        <dbReference type="Pfam" id="PF12937"/>
    </source>
</evidence>
<dbReference type="Gene3D" id="1.20.1280.50">
    <property type="match status" value="1"/>
</dbReference>
<protein>
    <recommendedName>
        <fullName evidence="1">F-box domain-containing protein</fullName>
    </recommendedName>
</protein>